<dbReference type="PANTHER" id="PTHR32196">
    <property type="entry name" value="ABC TRANSPORTER PERMEASE PROTEIN YPHD-RELATED-RELATED"/>
    <property type="match status" value="1"/>
</dbReference>
<dbReference type="Pfam" id="PF02653">
    <property type="entry name" value="BPD_transp_2"/>
    <property type="match status" value="1"/>
</dbReference>
<dbReference type="RefSeq" id="WP_330602369.1">
    <property type="nucleotide sequence ID" value="NZ_AP023368.1"/>
</dbReference>
<dbReference type="AlphaFoldDB" id="A0A7I8DNH0"/>
<proteinExistence type="predicted"/>
<organism evidence="7 8">
    <name type="scientific">Anaerocolumna chitinilytica</name>
    <dbReference type="NCBI Taxonomy" id="1727145"/>
    <lineage>
        <taxon>Bacteria</taxon>
        <taxon>Bacillati</taxon>
        <taxon>Bacillota</taxon>
        <taxon>Clostridia</taxon>
        <taxon>Lachnospirales</taxon>
        <taxon>Lachnospiraceae</taxon>
        <taxon>Anaerocolumna</taxon>
    </lineage>
</organism>
<feature type="transmembrane region" description="Helical" evidence="6">
    <location>
        <begin position="94"/>
        <end position="113"/>
    </location>
</feature>
<evidence type="ECO:0000256" key="4">
    <source>
        <dbReference type="ARBA" id="ARBA00022989"/>
    </source>
</evidence>
<dbReference type="Proteomes" id="UP000515703">
    <property type="component" value="Chromosome"/>
</dbReference>
<evidence type="ECO:0000256" key="6">
    <source>
        <dbReference type="SAM" id="Phobius"/>
    </source>
</evidence>
<evidence type="ECO:0000313" key="7">
    <source>
        <dbReference type="EMBL" id="BCJ97836.1"/>
    </source>
</evidence>
<dbReference type="EMBL" id="AP023368">
    <property type="protein sequence ID" value="BCJ97836.1"/>
    <property type="molecule type" value="Genomic_DNA"/>
</dbReference>
<feature type="transmembrane region" description="Helical" evidence="6">
    <location>
        <begin position="282"/>
        <end position="299"/>
    </location>
</feature>
<keyword evidence="4 6" id="KW-1133">Transmembrane helix</keyword>
<reference evidence="7 8" key="1">
    <citation type="submission" date="2020-08" db="EMBL/GenBank/DDBJ databases">
        <title>Draft genome sequencing of an Anaerocolumna strain isolated from anoxic soil subjected to BSD treatment.</title>
        <authorList>
            <person name="Uek A."/>
            <person name="Tonouchi A."/>
        </authorList>
    </citation>
    <scope>NUCLEOTIDE SEQUENCE [LARGE SCALE GENOMIC DNA]</scope>
    <source>
        <strain evidence="7 8">CTTW</strain>
    </source>
</reference>
<keyword evidence="8" id="KW-1185">Reference proteome</keyword>
<dbReference type="InterPro" id="IPR001851">
    <property type="entry name" value="ABC_transp_permease"/>
</dbReference>
<dbReference type="GO" id="GO:0022857">
    <property type="term" value="F:transmembrane transporter activity"/>
    <property type="evidence" value="ECO:0007669"/>
    <property type="project" value="InterPro"/>
</dbReference>
<evidence type="ECO:0000256" key="1">
    <source>
        <dbReference type="ARBA" id="ARBA00004651"/>
    </source>
</evidence>
<sequence length="308" mass="33309">MAYFINSIINIAVGVAEEGLVYAILAFGVYITYKILDFPDLSVDGTFPLGGAVAAVLLLKGFNPLLTLLFAFIAGMLAGTLTGLIHVKCKVRDLLSGIIMMTALYSVNLRIAGRNNVAIFDKETIFENGFLKKLLPESIKHYETIKRYETLVILLIIALLMKLLLDFYLKTKSGYLLRAVGDNETLVTSLAKDKGRVKIIGLALANGFVALSGCIYTQKSGFFEISSGTGAIVIGLASVIIGINLFKRREKVKATTAVVIGTIIYKACVSAAIALGLSPKDMKLITAVLFLTILILSNIRKRKVNAHA</sequence>
<accession>A0A7I8DNH0</accession>
<evidence type="ECO:0000313" key="8">
    <source>
        <dbReference type="Proteomes" id="UP000515703"/>
    </source>
</evidence>
<feature type="transmembrane region" description="Helical" evidence="6">
    <location>
        <begin position="199"/>
        <end position="219"/>
    </location>
</feature>
<feature type="transmembrane region" description="Helical" evidence="6">
    <location>
        <begin position="151"/>
        <end position="169"/>
    </location>
</feature>
<dbReference type="GO" id="GO:0005886">
    <property type="term" value="C:plasma membrane"/>
    <property type="evidence" value="ECO:0007669"/>
    <property type="project" value="UniProtKB-SubCell"/>
</dbReference>
<dbReference type="KEGG" id="acht:bsdcttw_08770"/>
<gene>
    <name evidence="7" type="ORF">bsdcttw_08770</name>
</gene>
<keyword evidence="5 6" id="KW-0472">Membrane</keyword>
<dbReference type="CDD" id="cd06574">
    <property type="entry name" value="TM_PBP1_branched-chain-AA_like"/>
    <property type="match status" value="1"/>
</dbReference>
<keyword evidence="3 6" id="KW-0812">Transmembrane</keyword>
<keyword evidence="2" id="KW-1003">Cell membrane</keyword>
<feature type="transmembrane region" description="Helical" evidence="6">
    <location>
        <begin position="65"/>
        <end position="87"/>
    </location>
</feature>
<evidence type="ECO:0000256" key="2">
    <source>
        <dbReference type="ARBA" id="ARBA00022475"/>
    </source>
</evidence>
<evidence type="ECO:0000256" key="5">
    <source>
        <dbReference type="ARBA" id="ARBA00023136"/>
    </source>
</evidence>
<reference evidence="7 8" key="2">
    <citation type="submission" date="2020-08" db="EMBL/GenBank/DDBJ databases">
        <authorList>
            <person name="Ueki A."/>
            <person name="Tonouchi A."/>
        </authorList>
    </citation>
    <scope>NUCLEOTIDE SEQUENCE [LARGE SCALE GENOMIC DNA]</scope>
    <source>
        <strain evidence="7 8">CTTW</strain>
    </source>
</reference>
<feature type="transmembrane region" description="Helical" evidence="6">
    <location>
        <begin position="225"/>
        <end position="246"/>
    </location>
</feature>
<name>A0A7I8DNH0_9FIRM</name>
<feature type="transmembrane region" description="Helical" evidence="6">
    <location>
        <begin position="258"/>
        <end position="276"/>
    </location>
</feature>
<protein>
    <submittedName>
        <fullName evidence="7">ABC transporter permease</fullName>
    </submittedName>
</protein>
<evidence type="ECO:0000256" key="3">
    <source>
        <dbReference type="ARBA" id="ARBA00022692"/>
    </source>
</evidence>
<comment type="subcellular location">
    <subcellularLocation>
        <location evidence="1">Cell membrane</location>
        <topology evidence="1">Multi-pass membrane protein</topology>
    </subcellularLocation>
</comment>
<dbReference type="PANTHER" id="PTHR32196:SF69">
    <property type="entry name" value="BRANCHED-CHAIN AMINO ACID TRANSPORT SYSTEM, PERMEASE PROTEIN"/>
    <property type="match status" value="1"/>
</dbReference>